<organism evidence="1">
    <name type="scientific">Decurrovirus sp</name>
    <dbReference type="NCBI Taxonomy" id="2832697"/>
    <lineage>
        <taxon>Viruses</taxon>
        <taxon>Duplodnaviria</taxon>
        <taxon>Heunggongvirae</taxon>
        <taxon>Uroviricota</taxon>
        <taxon>Caudoviricetes</taxon>
        <taxon>Decurrovirus</taxon>
    </lineage>
</organism>
<name>A0AAU8HXI0_9CAUD</name>
<dbReference type="EMBL" id="PP870127">
    <property type="protein sequence ID" value="XCI65001.1"/>
    <property type="molecule type" value="Genomic_DNA"/>
</dbReference>
<proteinExistence type="predicted"/>
<protein>
    <submittedName>
        <fullName evidence="1">Uncharacterized protein</fullName>
    </submittedName>
</protein>
<evidence type="ECO:0000313" key="1">
    <source>
        <dbReference type="EMBL" id="XCI65001.1"/>
    </source>
</evidence>
<sequence length="36" mass="3801">MPVPRTDATRAIHIGAVDDSITPYTTRIGTMAVAMA</sequence>
<reference evidence="1" key="1">
    <citation type="journal article" date="2024" name="bioRxiv">
        <title>The salivary virome during childhood dental caries.</title>
        <authorList>
            <person name="Tang J."/>
            <person name="Baker J.L."/>
        </authorList>
    </citation>
    <scope>NUCLEOTIDE SEQUENCE</scope>
    <source>
        <strain evidence="1">11_unbinned_2</strain>
    </source>
</reference>
<accession>A0AAU8HXI0</accession>